<reference evidence="2 3" key="1">
    <citation type="submission" date="2019-02" db="EMBL/GenBank/DDBJ databases">
        <title>Deep-cultivation of Planctomycetes and their phenomic and genomic characterization uncovers novel biology.</title>
        <authorList>
            <person name="Wiegand S."/>
            <person name="Jogler M."/>
            <person name="Boedeker C."/>
            <person name="Pinto D."/>
            <person name="Vollmers J."/>
            <person name="Rivas-Marin E."/>
            <person name="Kohn T."/>
            <person name="Peeters S.H."/>
            <person name="Heuer A."/>
            <person name="Rast P."/>
            <person name="Oberbeckmann S."/>
            <person name="Bunk B."/>
            <person name="Jeske O."/>
            <person name="Meyerdierks A."/>
            <person name="Storesund J.E."/>
            <person name="Kallscheuer N."/>
            <person name="Luecker S."/>
            <person name="Lage O.M."/>
            <person name="Pohl T."/>
            <person name="Merkel B.J."/>
            <person name="Hornburger P."/>
            <person name="Mueller R.-W."/>
            <person name="Bruemmer F."/>
            <person name="Labrenz M."/>
            <person name="Spormann A.M."/>
            <person name="Op den Camp H."/>
            <person name="Overmann J."/>
            <person name="Amann R."/>
            <person name="Jetten M.S.M."/>
            <person name="Mascher T."/>
            <person name="Medema M.H."/>
            <person name="Devos D.P."/>
            <person name="Kaster A.-K."/>
            <person name="Ovreas L."/>
            <person name="Rohde M."/>
            <person name="Galperin M.Y."/>
            <person name="Jogler C."/>
        </authorList>
    </citation>
    <scope>NUCLEOTIDE SEQUENCE [LARGE SCALE GENOMIC DNA]</scope>
    <source>
        <strain evidence="2 3">ETA_A1</strain>
    </source>
</reference>
<proteinExistence type="predicted"/>
<gene>
    <name evidence="2" type="ORF">ETAA1_39150</name>
</gene>
<organism evidence="2 3">
    <name type="scientific">Urbifossiella limnaea</name>
    <dbReference type="NCBI Taxonomy" id="2528023"/>
    <lineage>
        <taxon>Bacteria</taxon>
        <taxon>Pseudomonadati</taxon>
        <taxon>Planctomycetota</taxon>
        <taxon>Planctomycetia</taxon>
        <taxon>Gemmatales</taxon>
        <taxon>Gemmataceae</taxon>
        <taxon>Urbifossiella</taxon>
    </lineage>
</organism>
<accession>A0A517XWQ7</accession>
<keyword evidence="3" id="KW-1185">Reference proteome</keyword>
<sequence length="262" mass="28372">MQRELRTGSEPVRDFTSRRPPRARCRRSGRDRPRTTLPTRARRVESPGPGSPRCGEAAAVGTNDSRKRLALLMVRPLGPNSLAATQVLHDSSDLRRLDRGRSPTVGRVVHSARVDKRYPADRCPQPHDRELHDSSDPRRYRLSHGSESRKSRAAGAGAWPAGRGGETSRGNGRATCLTIGLLPPGTPRTGGPGAVDPTHPPARVFRPSPRLTAESGVTVPIHRRRTCRAGHLTPGCRESEASCGSRTAARTRIRVQAATPSG</sequence>
<evidence type="ECO:0000313" key="3">
    <source>
        <dbReference type="Proteomes" id="UP000319576"/>
    </source>
</evidence>
<name>A0A517XWQ7_9BACT</name>
<dbReference type="Proteomes" id="UP000319576">
    <property type="component" value="Chromosome"/>
</dbReference>
<feature type="compositionally biased region" description="Basic and acidic residues" evidence="1">
    <location>
        <begin position="1"/>
        <end position="17"/>
    </location>
</feature>
<evidence type="ECO:0000256" key="1">
    <source>
        <dbReference type="SAM" id="MobiDB-lite"/>
    </source>
</evidence>
<protein>
    <submittedName>
        <fullName evidence="2">Uncharacterized protein</fullName>
    </submittedName>
</protein>
<dbReference type="EMBL" id="CP036273">
    <property type="protein sequence ID" value="QDU21941.1"/>
    <property type="molecule type" value="Genomic_DNA"/>
</dbReference>
<feature type="region of interest" description="Disordered" evidence="1">
    <location>
        <begin position="94"/>
        <end position="208"/>
    </location>
</feature>
<evidence type="ECO:0000313" key="2">
    <source>
        <dbReference type="EMBL" id="QDU21941.1"/>
    </source>
</evidence>
<feature type="compositionally biased region" description="Basic and acidic residues" evidence="1">
    <location>
        <begin position="112"/>
        <end position="150"/>
    </location>
</feature>
<dbReference type="KEGG" id="uli:ETAA1_39150"/>
<feature type="compositionally biased region" description="Low complexity" evidence="1">
    <location>
        <begin position="175"/>
        <end position="187"/>
    </location>
</feature>
<feature type="region of interest" description="Disordered" evidence="1">
    <location>
        <begin position="1"/>
        <end position="62"/>
    </location>
</feature>
<dbReference type="AlphaFoldDB" id="A0A517XWQ7"/>